<proteinExistence type="predicted"/>
<dbReference type="InterPro" id="IPR016024">
    <property type="entry name" value="ARM-type_fold"/>
</dbReference>
<feature type="domain" description="TTI1 C-terminal TPR" evidence="3">
    <location>
        <begin position="771"/>
        <end position="942"/>
    </location>
</feature>
<dbReference type="EMBL" id="LT598448">
    <property type="protein sequence ID" value="SCU89433.1"/>
    <property type="molecule type" value="Genomic_DNA"/>
</dbReference>
<dbReference type="GO" id="GO:0005737">
    <property type="term" value="C:cytoplasm"/>
    <property type="evidence" value="ECO:0007669"/>
    <property type="project" value="TreeGrafter"/>
</dbReference>
<evidence type="ECO:0000256" key="1">
    <source>
        <dbReference type="SAM" id="MobiDB-lite"/>
    </source>
</evidence>
<dbReference type="InterPro" id="IPR049362">
    <property type="entry name" value="TTI1_rpt"/>
</dbReference>
<dbReference type="PANTHER" id="PTHR18460">
    <property type="entry name" value="TEL2 INTERACTING PROTEIN 1 TTI1 FAMILY MEMBER"/>
    <property type="match status" value="1"/>
</dbReference>
<dbReference type="OrthoDB" id="6781668at2759"/>
<evidence type="ECO:0000313" key="5">
    <source>
        <dbReference type="EMBL" id="SCU89433.1"/>
    </source>
</evidence>
<dbReference type="PIRSF" id="PIRSF005250">
    <property type="entry name" value="UCP005250"/>
    <property type="match status" value="1"/>
</dbReference>
<gene>
    <name evidence="5" type="ORF">LANO_0D04896G</name>
</gene>
<reference evidence="6" key="1">
    <citation type="submission" date="2016-03" db="EMBL/GenBank/DDBJ databases">
        <authorList>
            <person name="Devillers Hugo."/>
        </authorList>
    </citation>
    <scope>NUCLEOTIDE SEQUENCE [LARGE SCALE GENOMIC DNA]</scope>
</reference>
<name>A0A1G4JGF9_9SACH</name>
<feature type="region of interest" description="Disordered" evidence="1">
    <location>
        <begin position="807"/>
        <end position="844"/>
    </location>
</feature>
<dbReference type="InterPro" id="IPR016441">
    <property type="entry name" value="Tti1"/>
</dbReference>
<organism evidence="5 6">
    <name type="scientific">Lachancea nothofagi CBS 11611</name>
    <dbReference type="NCBI Taxonomy" id="1266666"/>
    <lineage>
        <taxon>Eukaryota</taxon>
        <taxon>Fungi</taxon>
        <taxon>Dikarya</taxon>
        <taxon>Ascomycota</taxon>
        <taxon>Saccharomycotina</taxon>
        <taxon>Saccharomycetes</taxon>
        <taxon>Saccharomycetales</taxon>
        <taxon>Saccharomycetaceae</taxon>
        <taxon>Lachancea</taxon>
    </lineage>
</organism>
<dbReference type="Proteomes" id="UP000189911">
    <property type="component" value="Chromosome D"/>
</dbReference>
<dbReference type="AlphaFoldDB" id="A0A1G4JGF9"/>
<feature type="compositionally biased region" description="Basic and acidic residues" evidence="1">
    <location>
        <begin position="823"/>
        <end position="843"/>
    </location>
</feature>
<feature type="compositionally biased region" description="Acidic residues" evidence="1">
    <location>
        <begin position="812"/>
        <end position="822"/>
    </location>
</feature>
<dbReference type="Pfam" id="PF24181">
    <property type="entry name" value="TPR_TTI1_C"/>
    <property type="match status" value="1"/>
</dbReference>
<evidence type="ECO:0000313" key="6">
    <source>
        <dbReference type="Proteomes" id="UP000189911"/>
    </source>
</evidence>
<dbReference type="InterPro" id="IPR057566">
    <property type="entry name" value="TPR_TTI1_N"/>
</dbReference>
<protein>
    <submittedName>
        <fullName evidence="5">LANO_0D04896g1_1</fullName>
    </submittedName>
</protein>
<dbReference type="Pfam" id="PF24173">
    <property type="entry name" value="TPR_TTI1_N"/>
    <property type="match status" value="1"/>
</dbReference>
<feature type="domain" description="TTI1 N-terminal TPR" evidence="2">
    <location>
        <begin position="9"/>
        <end position="360"/>
    </location>
</feature>
<evidence type="ECO:0000259" key="2">
    <source>
        <dbReference type="Pfam" id="PF24173"/>
    </source>
</evidence>
<dbReference type="SUPFAM" id="SSF48371">
    <property type="entry name" value="ARM repeat"/>
    <property type="match status" value="1"/>
</dbReference>
<feature type="domain" description="TEL2-interacting protein 1 second TPR" evidence="4">
    <location>
        <begin position="377"/>
        <end position="620"/>
    </location>
</feature>
<dbReference type="PANTHER" id="PTHR18460:SF3">
    <property type="entry name" value="TELO2-INTERACTING PROTEIN 1 HOMOLOG"/>
    <property type="match status" value="1"/>
</dbReference>
<dbReference type="InterPro" id="IPR059075">
    <property type="entry name" value="TPR_TTI1_2nd_yeast"/>
</dbReference>
<sequence>MTAHQSIAFQRIKPLCVDLSRQAFLPKATFNPNSDQLLHALRSLEQELCCLDREDQKFSPKFADYVFVPIASLLQQDSLGTSQTESILLIISHLLSSCWSPVGSFPQALAQQLFPLLTYLISNDKDNANLLKKPAHFQLAGCLVLKALFDALAAQKTHKVYDYFFDGKTLPSLGHSVTILLDILQGNENEVELQLAAIDALRALYLDLLGDGEIISYILPGNVSAFSKLLMKPGLSVKSDVVCSVIQLFGSILSLVYRDSDLRITRRLLTDLHQVLESCGSTTTKAYIDETASQNKKIHRDNKWLKATTSQVKIALESILPKLIKRDNANINSAIGSFLETVMTTSNLSLINCVELFVSTTLNIRSAGPKFFESPDNSRVLKHLLDNQILNFSKTIQFENSKDLETFGYALRSLKLHGEINFEMMSRAVTVLLRSLSEFLEQKNVRFNKAKIVEQSNLVIIGEDFFARADSALPLLPKLSISFEKALSNLLLTIGFYGGKSYTDQIVVTLLSENYSESLYGKSIAAWVSSVLIKGSIEHTDEENDLADRFLVLEDPYMVAGEPSEAYYMVLESCLETLNNSVQNGKTLSHSSEFHVIVGLHSIKLMSDSMGEAFQGELIDVIFPVMDCLASSSPAIRNFAQATTLAIARNHYAGSVHDLISDNMDYLVDSISIRLKNCMTERIATLLTVICRIGGYEIIRSFKDVLEMIFRILDYYHGYDDLCADFFQLFDIVVTEMNKEFLHGTCEVPMLGNEFTVSGSFRPWGMQNMLQVVQALDKTKEVNTTEDVSDVSVDELEPGNFEEFLNRKLEEVDSDDEDEECDPERQEKKDNKEDKSSDAKEKWGSPIPRDSYRLLLQIVGYGDRLLTHPSRPLKVQILRLMCKIYPMLATEYDMLLPQVAKSWDLVVQISLDADFAVAKPAFECLREMIKWSGDFITKRFIDLWDTYKTESAVLRSVAPIGMGTTPDSRRWLSTAKHFPSITREALSSLSEMVLEGISKTELFIPEVQLQEMVYCCILSSPMENISSRSLILGDIVSLLSNQDSFD</sequence>
<evidence type="ECO:0000259" key="4">
    <source>
        <dbReference type="Pfam" id="PF26245"/>
    </source>
</evidence>
<accession>A0A1G4JGF9</accession>
<keyword evidence="6" id="KW-1185">Reference proteome</keyword>
<dbReference type="InterPro" id="IPR057567">
    <property type="entry name" value="TPR_TTI1_C"/>
</dbReference>
<evidence type="ECO:0000259" key="3">
    <source>
        <dbReference type="Pfam" id="PF24181"/>
    </source>
</evidence>
<dbReference type="InterPro" id="IPR052587">
    <property type="entry name" value="TELO2-interacting_protein_1"/>
</dbReference>
<dbReference type="Pfam" id="PF21547">
    <property type="entry name" value="TTI1"/>
    <property type="match status" value="1"/>
</dbReference>
<dbReference type="Pfam" id="PF26245">
    <property type="entry name" value="TPR_TTI1_2nd_yeast"/>
    <property type="match status" value="1"/>
</dbReference>